<dbReference type="SUPFAM" id="SSF46689">
    <property type="entry name" value="Homeodomain-like"/>
    <property type="match status" value="1"/>
</dbReference>
<evidence type="ECO:0000256" key="1">
    <source>
        <dbReference type="ARBA" id="ARBA00023015"/>
    </source>
</evidence>
<organism evidence="6 7">
    <name type="scientific">Bifidobacterium choloepi</name>
    <dbReference type="NCBI Taxonomy" id="2614131"/>
    <lineage>
        <taxon>Bacteria</taxon>
        <taxon>Bacillati</taxon>
        <taxon>Actinomycetota</taxon>
        <taxon>Actinomycetes</taxon>
        <taxon>Bifidobacteriales</taxon>
        <taxon>Bifidobacteriaceae</taxon>
        <taxon>Bifidobacterium</taxon>
    </lineage>
</organism>
<evidence type="ECO:0000256" key="2">
    <source>
        <dbReference type="ARBA" id="ARBA00023125"/>
    </source>
</evidence>
<dbReference type="PANTHER" id="PTHR30055">
    <property type="entry name" value="HTH-TYPE TRANSCRIPTIONAL REGULATOR RUTR"/>
    <property type="match status" value="1"/>
</dbReference>
<evidence type="ECO:0000313" key="7">
    <source>
        <dbReference type="Proteomes" id="UP000469292"/>
    </source>
</evidence>
<dbReference type="RefSeq" id="WP_163228020.1">
    <property type="nucleotide sequence ID" value="NZ_VYSG01000003.1"/>
</dbReference>
<comment type="caution">
    <text evidence="6">The sequence shown here is derived from an EMBL/GenBank/DDBJ whole genome shotgun (WGS) entry which is preliminary data.</text>
</comment>
<dbReference type="Pfam" id="PF00440">
    <property type="entry name" value="TetR_N"/>
    <property type="match status" value="1"/>
</dbReference>
<name>A0A6I5N1T2_9BIFI</name>
<feature type="domain" description="HTH tetR-type" evidence="5">
    <location>
        <begin position="12"/>
        <end position="72"/>
    </location>
</feature>
<evidence type="ECO:0000256" key="3">
    <source>
        <dbReference type="ARBA" id="ARBA00023163"/>
    </source>
</evidence>
<evidence type="ECO:0000256" key="4">
    <source>
        <dbReference type="PROSITE-ProRule" id="PRU00335"/>
    </source>
</evidence>
<sequence length="270" mass="28451">MTTGDGAATTQPTGRERLREAFWTLLDGRNYESFTVRDVCRVAGVNKNTFYYHYGSLDELAADAIGHLVPFELFGTILNRMLAGERERAAEGDGATGGSDAAGAANGSGVESGIGDAFPPIRPGDIDMFPQRYARLLLTVGRHSSPALQAILKSTLLDGWSSMLGIDVAQLGEESRLAIDFLFGGIMGLWGHYALADEQARHARGASSAAGIPAANGTGAPATDGGEVPVQPAAIFESSFFQRLTRALPPVLLATFRDDGAIIDPTIPSP</sequence>
<dbReference type="AlphaFoldDB" id="A0A6I5N1T2"/>
<protein>
    <submittedName>
        <fullName evidence="6">TetR/AcrR family transcriptional regulator</fullName>
    </submittedName>
</protein>
<dbReference type="InterPro" id="IPR001647">
    <property type="entry name" value="HTH_TetR"/>
</dbReference>
<accession>A0A6I5N1T2</accession>
<feature type="DNA-binding region" description="H-T-H motif" evidence="4">
    <location>
        <begin position="35"/>
        <end position="54"/>
    </location>
</feature>
<reference evidence="6 7" key="1">
    <citation type="submission" date="2019-09" db="EMBL/GenBank/DDBJ databases">
        <title>Phylogenetic characterization of a novel taxon of the genus Bifidobacterium: Bifidobacterium choloepi sp. nov.</title>
        <authorList>
            <person name="Modesto M."/>
            <person name="Satti M."/>
        </authorList>
    </citation>
    <scope>NUCLEOTIDE SEQUENCE [LARGE SCALE GENOMIC DNA]</scope>
    <source>
        <strain evidence="6 7">BRDM6</strain>
    </source>
</reference>
<gene>
    <name evidence="6" type="ORF">F6S87_07480</name>
</gene>
<keyword evidence="1" id="KW-0805">Transcription regulation</keyword>
<dbReference type="InterPro" id="IPR050109">
    <property type="entry name" value="HTH-type_TetR-like_transc_reg"/>
</dbReference>
<keyword evidence="2 4" id="KW-0238">DNA-binding</keyword>
<evidence type="ECO:0000313" key="6">
    <source>
        <dbReference type="EMBL" id="NEG70436.1"/>
    </source>
</evidence>
<dbReference type="GO" id="GO:0003700">
    <property type="term" value="F:DNA-binding transcription factor activity"/>
    <property type="evidence" value="ECO:0007669"/>
    <property type="project" value="TreeGrafter"/>
</dbReference>
<dbReference type="PROSITE" id="PS50977">
    <property type="entry name" value="HTH_TETR_2"/>
    <property type="match status" value="1"/>
</dbReference>
<keyword evidence="7" id="KW-1185">Reference proteome</keyword>
<dbReference type="PANTHER" id="PTHR30055:SF234">
    <property type="entry name" value="HTH-TYPE TRANSCRIPTIONAL REGULATOR BETI"/>
    <property type="match status" value="1"/>
</dbReference>
<dbReference type="Gene3D" id="1.10.357.10">
    <property type="entry name" value="Tetracycline Repressor, domain 2"/>
    <property type="match status" value="1"/>
</dbReference>
<keyword evidence="3" id="KW-0804">Transcription</keyword>
<dbReference type="InterPro" id="IPR009057">
    <property type="entry name" value="Homeodomain-like_sf"/>
</dbReference>
<dbReference type="GO" id="GO:0000976">
    <property type="term" value="F:transcription cis-regulatory region binding"/>
    <property type="evidence" value="ECO:0007669"/>
    <property type="project" value="TreeGrafter"/>
</dbReference>
<evidence type="ECO:0000259" key="5">
    <source>
        <dbReference type="PROSITE" id="PS50977"/>
    </source>
</evidence>
<proteinExistence type="predicted"/>
<dbReference type="Proteomes" id="UP000469292">
    <property type="component" value="Unassembled WGS sequence"/>
</dbReference>
<dbReference type="EMBL" id="VYSG01000003">
    <property type="protein sequence ID" value="NEG70436.1"/>
    <property type="molecule type" value="Genomic_DNA"/>
</dbReference>